<proteinExistence type="inferred from homology"/>
<comment type="similarity">
    <text evidence="8">Belongs to the ADP/ATP translocase tlc family.</text>
</comment>
<feature type="compositionally biased region" description="Polar residues" evidence="9">
    <location>
        <begin position="306"/>
        <end position="316"/>
    </location>
</feature>
<dbReference type="GO" id="GO:0005524">
    <property type="term" value="F:ATP binding"/>
    <property type="evidence" value="ECO:0007669"/>
    <property type="project" value="UniProtKB-KW"/>
</dbReference>
<evidence type="ECO:0000256" key="7">
    <source>
        <dbReference type="ARBA" id="ARBA00023136"/>
    </source>
</evidence>
<feature type="compositionally biased region" description="Pro residues" evidence="9">
    <location>
        <begin position="221"/>
        <end position="247"/>
    </location>
</feature>
<dbReference type="OrthoDB" id="543971at2759"/>
<dbReference type="Pfam" id="PF03219">
    <property type="entry name" value="TLC"/>
    <property type="match status" value="1"/>
</dbReference>
<feature type="transmembrane region" description="Helical" evidence="8">
    <location>
        <begin position="519"/>
        <end position="539"/>
    </location>
</feature>
<feature type="compositionally biased region" description="Basic residues" evidence="9">
    <location>
        <begin position="291"/>
        <end position="301"/>
    </location>
</feature>
<dbReference type="EMBL" id="JRKL02001022">
    <property type="protein sequence ID" value="KAF3966587.1"/>
    <property type="molecule type" value="Genomic_DNA"/>
</dbReference>
<keyword evidence="7 8" id="KW-0472">Membrane</keyword>
<feature type="transmembrane region" description="Helical" evidence="8">
    <location>
        <begin position="418"/>
        <end position="436"/>
    </location>
</feature>
<accession>A0A8J4RL75</accession>
<feature type="region of interest" description="Disordered" evidence="9">
    <location>
        <begin position="153"/>
        <end position="316"/>
    </location>
</feature>
<evidence type="ECO:0000256" key="2">
    <source>
        <dbReference type="ARBA" id="ARBA00022448"/>
    </source>
</evidence>
<gene>
    <name evidence="11" type="ORF">CMV_009322</name>
</gene>
<sequence>MCNGALLESRGWDWSMAFDFNLGLEIVLGELKQLVVWQLYEAELEDLPLWYVAGRAVWMETVPLVCFHLVEKHTPDRVVRQFGMIQEIPRDVDTDMVLHGFDLSGKIEGYVRLLRCHSVGTEDHKDITNVLKAVQEIGCVQPPILEALNEEATTPAAVATQSPSTTERPSTSRAPTGHGSRSTTKRPSTSRALVGRGSHLLVATPRVVPTPNPSPSTSHPSPSPTIPLPSPHPSPSPTIPPSTPHPCPGSDIRPPTPRSFPELSPIPSFDLGGHKHGYKAGPEASDEGHARRPPHYTRQRKVAASTKRTVTSEIPNYPNLPSQLMCQLQNVTLHADKDTDEIYAQMGRQPVNTEKDIFPVPDFGLKPNKHPKLDDHEWFYILVRVAFFLWVALLNLITISSTWAREIDVMDSESGSRLFRFIGAGATLGQLFGSLFASGMAWLGPFLLLFAALLMEFAAQSSKGINKDGSDPDQQNEVHIDRQTAQPLKNSSPKLLSSLEKPQLWTILDGLRLILSSTYMLYVSLFLWLSAVVSSFFYFQKASIIAANITSSDDRRRLFAQINSFIALMREEDYVISWCYNREYEKYCLKNLLRSLPPEGACFMGRSLTVAGVTIAICSAPFVSFLNLIAIAVWPTWVAIAVSETLRKVVTYVVTRPGRELLFTVVSQDEKYKAKVCIDVAVQRLGDATAAGMYKLLSSTLDGRTSTVSIYALPVCLSWIVAAFHLGRRQAQLSKLQTSPTC</sequence>
<feature type="transmembrane region" description="Helical" evidence="8">
    <location>
        <begin position="708"/>
        <end position="727"/>
    </location>
</feature>
<dbReference type="GO" id="GO:0031969">
    <property type="term" value="C:chloroplast membrane"/>
    <property type="evidence" value="ECO:0007669"/>
    <property type="project" value="UniProtKB-SubCell"/>
</dbReference>
<evidence type="ECO:0000256" key="1">
    <source>
        <dbReference type="ARBA" id="ARBA00004141"/>
    </source>
</evidence>
<keyword evidence="8" id="KW-0150">Chloroplast</keyword>
<protein>
    <recommendedName>
        <fullName evidence="8">ADP,ATP carrier protein</fullName>
    </recommendedName>
</protein>
<dbReference type="PANTHER" id="PTHR43596">
    <property type="entry name" value="ADP,ATP CARRIER PROTEIN"/>
    <property type="match status" value="1"/>
</dbReference>
<keyword evidence="2 8" id="KW-0813">Transport</keyword>
<dbReference type="Proteomes" id="UP000737018">
    <property type="component" value="Unassembled WGS sequence"/>
</dbReference>
<keyword evidence="3 8" id="KW-0812">Transmembrane</keyword>
<comment type="subcellular location">
    <subcellularLocation>
        <location evidence="1">Membrane</location>
        <topology evidence="1">Multi-pass membrane protein</topology>
    </subcellularLocation>
    <subcellularLocation>
        <location evidence="8">Plastid</location>
        <location evidence="8">Chloroplast membrane</location>
        <topology evidence="8">Multi-pass membrane protein</topology>
    </subcellularLocation>
</comment>
<feature type="compositionally biased region" description="Low complexity" evidence="9">
    <location>
        <begin position="162"/>
        <end position="191"/>
    </location>
</feature>
<comment type="caution">
    <text evidence="11">The sequence shown here is derived from an EMBL/GenBank/DDBJ whole genome shotgun (WGS) entry which is preliminary data.</text>
</comment>
<dbReference type="InterPro" id="IPR004667">
    <property type="entry name" value="ADP_ATP_car_bac_type"/>
</dbReference>
<feature type="domain" description="Aminotransferase-like plant mobile" evidence="10">
    <location>
        <begin position="33"/>
        <end position="92"/>
    </location>
</feature>
<evidence type="ECO:0000256" key="5">
    <source>
        <dbReference type="ARBA" id="ARBA00022840"/>
    </source>
</evidence>
<dbReference type="PANTHER" id="PTHR43596:SF1">
    <property type="entry name" value="ADP,ATP CARRIER PROTEIN"/>
    <property type="match status" value="1"/>
</dbReference>
<dbReference type="GO" id="GO:0005471">
    <property type="term" value="F:ATP:ADP antiporter activity"/>
    <property type="evidence" value="ECO:0007669"/>
    <property type="project" value="InterPro"/>
</dbReference>
<evidence type="ECO:0000313" key="11">
    <source>
        <dbReference type="EMBL" id="KAF3966587.1"/>
    </source>
</evidence>
<reference evidence="11" key="1">
    <citation type="submission" date="2020-03" db="EMBL/GenBank/DDBJ databases">
        <title>Castanea mollissima Vanexum genome sequencing.</title>
        <authorList>
            <person name="Staton M."/>
        </authorList>
    </citation>
    <scope>NUCLEOTIDE SEQUENCE</scope>
    <source>
        <tissue evidence="11">Leaf</tissue>
    </source>
</reference>
<keyword evidence="8" id="KW-0934">Plastid</keyword>
<keyword evidence="4 8" id="KW-0547">Nucleotide-binding</keyword>
<evidence type="ECO:0000259" key="10">
    <source>
        <dbReference type="Pfam" id="PF10536"/>
    </source>
</evidence>
<comment type="caution">
    <text evidence="8">Lacks conserved residue(s) required for the propagation of feature annotation.</text>
</comment>
<evidence type="ECO:0000256" key="8">
    <source>
        <dbReference type="RuleBase" id="RU363121"/>
    </source>
</evidence>
<feature type="transmembrane region" description="Helical" evidence="8">
    <location>
        <begin position="378"/>
        <end position="397"/>
    </location>
</feature>
<evidence type="ECO:0000313" key="12">
    <source>
        <dbReference type="Proteomes" id="UP000737018"/>
    </source>
</evidence>
<evidence type="ECO:0000256" key="6">
    <source>
        <dbReference type="ARBA" id="ARBA00022989"/>
    </source>
</evidence>
<name>A0A8J4RL75_9ROSI</name>
<evidence type="ECO:0000256" key="4">
    <source>
        <dbReference type="ARBA" id="ARBA00022741"/>
    </source>
</evidence>
<dbReference type="Pfam" id="PF10536">
    <property type="entry name" value="PMD"/>
    <property type="match status" value="1"/>
</dbReference>
<evidence type="ECO:0000256" key="3">
    <source>
        <dbReference type="ARBA" id="ARBA00022692"/>
    </source>
</evidence>
<keyword evidence="12" id="KW-1185">Reference proteome</keyword>
<evidence type="ECO:0000256" key="9">
    <source>
        <dbReference type="SAM" id="MobiDB-lite"/>
    </source>
</evidence>
<keyword evidence="5 8" id="KW-0067">ATP-binding</keyword>
<organism evidence="11 12">
    <name type="scientific">Castanea mollissima</name>
    <name type="common">Chinese chestnut</name>
    <dbReference type="NCBI Taxonomy" id="60419"/>
    <lineage>
        <taxon>Eukaryota</taxon>
        <taxon>Viridiplantae</taxon>
        <taxon>Streptophyta</taxon>
        <taxon>Embryophyta</taxon>
        <taxon>Tracheophyta</taxon>
        <taxon>Spermatophyta</taxon>
        <taxon>Magnoliopsida</taxon>
        <taxon>eudicotyledons</taxon>
        <taxon>Gunneridae</taxon>
        <taxon>Pentapetalae</taxon>
        <taxon>rosids</taxon>
        <taxon>fabids</taxon>
        <taxon>Fagales</taxon>
        <taxon>Fagaceae</taxon>
        <taxon>Castanea</taxon>
    </lineage>
</organism>
<dbReference type="InterPro" id="IPR019557">
    <property type="entry name" value="AminoTfrase-like_pln_mobile"/>
</dbReference>
<keyword evidence="6 8" id="KW-1133">Transmembrane helix</keyword>
<dbReference type="AlphaFoldDB" id="A0A8J4RL75"/>